<feature type="region of interest" description="Disordered" evidence="1">
    <location>
        <begin position="38"/>
        <end position="58"/>
    </location>
</feature>
<gene>
    <name evidence="2" type="ORF">SELSPUOL_01899</name>
</gene>
<accession>C9LWP4</accession>
<dbReference type="AlphaFoldDB" id="C9LWP4"/>
<organism evidence="2 3">
    <name type="scientific">Selenomonas sputigena (strain ATCC 35185 / DSM 20758 / CCUG 44933 / VPI D19B-28)</name>
    <dbReference type="NCBI Taxonomy" id="546271"/>
    <lineage>
        <taxon>Bacteria</taxon>
        <taxon>Bacillati</taxon>
        <taxon>Bacillota</taxon>
        <taxon>Negativicutes</taxon>
        <taxon>Selenomonadales</taxon>
        <taxon>Selenomonadaceae</taxon>
        <taxon>Selenomonas</taxon>
    </lineage>
</organism>
<dbReference type="EMBL" id="ACKP02000044">
    <property type="protein sequence ID" value="EEX76792.1"/>
    <property type="molecule type" value="Genomic_DNA"/>
</dbReference>
<name>C9LWP4_SELS3</name>
<evidence type="ECO:0000256" key="1">
    <source>
        <dbReference type="SAM" id="MobiDB-lite"/>
    </source>
</evidence>
<reference evidence="2 3" key="1">
    <citation type="submission" date="2009-09" db="EMBL/GenBank/DDBJ databases">
        <authorList>
            <person name="Weinstock G."/>
            <person name="Sodergren E."/>
            <person name="Clifton S."/>
            <person name="Fulton L."/>
            <person name="Fulton B."/>
            <person name="Courtney L."/>
            <person name="Fronick C."/>
            <person name="Harrison M."/>
            <person name="Strong C."/>
            <person name="Farmer C."/>
            <person name="Delahaunty K."/>
            <person name="Markovic C."/>
            <person name="Hall O."/>
            <person name="Minx P."/>
            <person name="Tomlinson C."/>
            <person name="Mitreva M."/>
            <person name="Nelson J."/>
            <person name="Hou S."/>
            <person name="Wollam A."/>
            <person name="Pepin K.H."/>
            <person name="Johnson M."/>
            <person name="Bhonagiri V."/>
            <person name="Nash W.E."/>
            <person name="Warren W."/>
            <person name="Chinwalla A."/>
            <person name="Mardis E.R."/>
            <person name="Wilson R.K."/>
        </authorList>
    </citation>
    <scope>NUCLEOTIDE SEQUENCE [LARGE SCALE GENOMIC DNA]</scope>
    <source>
        <strain evidence="3">ATCC 35185 / DSM 20758 / VPI D19B-28</strain>
    </source>
</reference>
<feature type="compositionally biased region" description="Polar residues" evidence="1">
    <location>
        <begin position="49"/>
        <end position="58"/>
    </location>
</feature>
<protein>
    <submittedName>
        <fullName evidence="2">Uncharacterized protein</fullName>
    </submittedName>
</protein>
<comment type="caution">
    <text evidence="2">The sequence shown here is derived from an EMBL/GenBank/DDBJ whole genome shotgun (WGS) entry which is preliminary data.</text>
</comment>
<sequence>MFKMSSEYWENLLCDAAYHGIIYRRRVQQSLEAVRHPAAGTARKGVSQKRCQQQSWSV</sequence>
<proteinExistence type="predicted"/>
<dbReference type="Proteomes" id="UP000003505">
    <property type="component" value="Unassembled WGS sequence"/>
</dbReference>
<evidence type="ECO:0000313" key="2">
    <source>
        <dbReference type="EMBL" id="EEX76792.1"/>
    </source>
</evidence>
<evidence type="ECO:0000313" key="3">
    <source>
        <dbReference type="Proteomes" id="UP000003505"/>
    </source>
</evidence>